<dbReference type="Gene3D" id="3.40.50.720">
    <property type="entry name" value="NAD(P)-binding Rossmann-like Domain"/>
    <property type="match status" value="1"/>
</dbReference>
<dbReference type="Pfam" id="PF00106">
    <property type="entry name" value="adh_short"/>
    <property type="match status" value="1"/>
</dbReference>
<dbReference type="RefSeq" id="WP_113894802.1">
    <property type="nucleotide sequence ID" value="NZ_JANJGA010000014.1"/>
</dbReference>
<dbReference type="PRINTS" id="PR00081">
    <property type="entry name" value="GDHRDH"/>
</dbReference>
<evidence type="ECO:0000256" key="3">
    <source>
        <dbReference type="RuleBase" id="RU000363"/>
    </source>
</evidence>
<evidence type="ECO:0000256" key="2">
    <source>
        <dbReference type="ARBA" id="ARBA00023002"/>
    </source>
</evidence>
<dbReference type="OrthoDB" id="5334159at2"/>
<comment type="caution">
    <text evidence="4">The sequence shown here is derived from an EMBL/GenBank/DDBJ whole genome shotgun (WGS) entry which is preliminary data.</text>
</comment>
<dbReference type="PANTHER" id="PTHR44196">
    <property type="entry name" value="DEHYDROGENASE/REDUCTASE SDR FAMILY MEMBER 7B"/>
    <property type="match status" value="1"/>
</dbReference>
<dbReference type="GO" id="GO:0016491">
    <property type="term" value="F:oxidoreductase activity"/>
    <property type="evidence" value="ECO:0007669"/>
    <property type="project" value="UniProtKB-KW"/>
</dbReference>
<keyword evidence="2" id="KW-0560">Oxidoreductase</keyword>
<reference evidence="4 5" key="1">
    <citation type="submission" date="2017-10" db="EMBL/GenBank/DDBJ databases">
        <title>Genomics of the genus Arcobacter.</title>
        <authorList>
            <person name="Perez-Cataluna A."/>
            <person name="Figueras M.J."/>
        </authorList>
    </citation>
    <scope>NUCLEOTIDE SEQUENCE [LARGE SCALE GENOMIC DNA]</scope>
    <source>
        <strain evidence="4 5">CECT 9230</strain>
    </source>
</reference>
<dbReference type="InterPro" id="IPR036291">
    <property type="entry name" value="NAD(P)-bd_dom_sf"/>
</dbReference>
<dbReference type="PANTHER" id="PTHR44196:SF1">
    <property type="entry name" value="DEHYDROGENASE_REDUCTASE SDR FAMILY MEMBER 7B"/>
    <property type="match status" value="1"/>
</dbReference>
<gene>
    <name evidence="4" type="ORF">CRU91_08525</name>
</gene>
<organism evidence="4 5">
    <name type="scientific">Aliarcobacter vitoriensis</name>
    <dbReference type="NCBI Taxonomy" id="2011099"/>
    <lineage>
        <taxon>Bacteria</taxon>
        <taxon>Pseudomonadati</taxon>
        <taxon>Campylobacterota</taxon>
        <taxon>Epsilonproteobacteria</taxon>
        <taxon>Campylobacterales</taxon>
        <taxon>Arcobacteraceae</taxon>
        <taxon>Aliarcobacter</taxon>
    </lineage>
</organism>
<dbReference type="InterPro" id="IPR020904">
    <property type="entry name" value="Sc_DH/Rdtase_CS"/>
</dbReference>
<name>A0A366MQJ2_9BACT</name>
<dbReference type="SUPFAM" id="SSF51735">
    <property type="entry name" value="NAD(P)-binding Rossmann-fold domains"/>
    <property type="match status" value="1"/>
</dbReference>
<accession>A0A366MQJ2</accession>
<dbReference type="Proteomes" id="UP000252669">
    <property type="component" value="Unassembled WGS sequence"/>
</dbReference>
<sequence length="237" mass="26582">MNLTNKEVLITGANGGLGQTFINYCLEQNVKKIYCCARNIENLQKLYSSNEKVKILTLDITKQSDINKVAKTINSIDILINNAGFNSEKRIFGEISNDFEVNTFGTLNVTKTLSSKIKQDGAIITINSILAFINLPTMALYCASKSALHSIMQAFRAELQNKQIEVYEVFPGPIDTNMAKNLQMPKASPIQIVEKSFEGLQNKTFEIFPDDFSQNIYSMLKTNQKELEKEFANSVQA</sequence>
<proteinExistence type="inferred from homology"/>
<evidence type="ECO:0008006" key="6">
    <source>
        <dbReference type="Google" id="ProtNLM"/>
    </source>
</evidence>
<dbReference type="InterPro" id="IPR002347">
    <property type="entry name" value="SDR_fam"/>
</dbReference>
<dbReference type="AlphaFoldDB" id="A0A366MQJ2"/>
<evidence type="ECO:0000313" key="4">
    <source>
        <dbReference type="EMBL" id="RBQ28546.1"/>
    </source>
</evidence>
<dbReference type="GO" id="GO:0016020">
    <property type="term" value="C:membrane"/>
    <property type="evidence" value="ECO:0007669"/>
    <property type="project" value="TreeGrafter"/>
</dbReference>
<comment type="similarity">
    <text evidence="1 3">Belongs to the short-chain dehydrogenases/reductases (SDR) family.</text>
</comment>
<protein>
    <recommendedName>
        <fullName evidence="6">Short-chain dehydrogenase/reductase</fullName>
    </recommendedName>
</protein>
<evidence type="ECO:0000256" key="1">
    <source>
        <dbReference type="ARBA" id="ARBA00006484"/>
    </source>
</evidence>
<dbReference type="PRINTS" id="PR00080">
    <property type="entry name" value="SDRFAMILY"/>
</dbReference>
<dbReference type="PROSITE" id="PS00061">
    <property type="entry name" value="ADH_SHORT"/>
    <property type="match status" value="1"/>
</dbReference>
<dbReference type="EMBL" id="PDKB01000014">
    <property type="protein sequence ID" value="RBQ28546.1"/>
    <property type="molecule type" value="Genomic_DNA"/>
</dbReference>
<evidence type="ECO:0000313" key="5">
    <source>
        <dbReference type="Proteomes" id="UP000252669"/>
    </source>
</evidence>
<keyword evidence="5" id="KW-1185">Reference proteome</keyword>